<dbReference type="InterPro" id="IPR045431">
    <property type="entry name" value="EAD2"/>
</dbReference>
<evidence type="ECO:0000313" key="5">
    <source>
        <dbReference type="Proteomes" id="UP000281726"/>
    </source>
</evidence>
<organism evidence="4 5">
    <name type="scientific">Micromonospora endolithica</name>
    <dbReference type="NCBI Taxonomy" id="230091"/>
    <lineage>
        <taxon>Bacteria</taxon>
        <taxon>Bacillati</taxon>
        <taxon>Actinomycetota</taxon>
        <taxon>Actinomycetes</taxon>
        <taxon>Micromonosporales</taxon>
        <taxon>Micromonosporaceae</taxon>
        <taxon>Micromonospora</taxon>
    </lineage>
</organism>
<keyword evidence="5" id="KW-1185">Reference proteome</keyword>
<gene>
    <name evidence="4" type="ORF">D7223_24550</name>
</gene>
<reference evidence="4 5" key="1">
    <citation type="journal article" date="2004" name="Syst. Appl. Microbiol.">
        <title>Cryptoendolithic actinomycetes from antarctic sandstone rock samples: Micromonospora endolithica sp. nov. and two isolates related to Micromonospora coerulea Jensen 1932.</title>
        <authorList>
            <person name="Hirsch P."/>
            <person name="Mevs U."/>
            <person name="Kroppenstedt R.M."/>
            <person name="Schumann P."/>
            <person name="Stackebrandt E."/>
        </authorList>
    </citation>
    <scope>NUCLEOTIDE SEQUENCE [LARGE SCALE GENOMIC DNA]</scope>
    <source>
        <strain evidence="4 5">JCM 12677</strain>
    </source>
</reference>
<evidence type="ECO:0000313" key="4">
    <source>
        <dbReference type="EMBL" id="RKN41500.1"/>
    </source>
</evidence>
<sequence>MTHLPPHDQSERHRIEEELISMLAEMPLLQQPDSRQLLVQKLRERLTGGSTLHDINNPRMQSMEIVGACLSGDGQLGTLLQVLALFDPAAAQLTRLERLHCELGAIGLLTSTDWAELRAPLSANRPRSLGRLYQSASSHQLAMAPHWCVSAWDVFIYLTGQNAPPRGLPPNMLFLALLEPEVDAEVGSLIRSRNQREATRLGLTPDLDRRRREVNAGGGSATPFVYLVIQVEPDLEPGSTGYTVSHYRQWHGAETWHSRLWGQVPGVPYTGLEETVEGIIRQMEVEWSHRRAEVAVELVLPVALLNEDVAWWRKERASAYLPQKVLAMDYPVVVRSLDRLRQPEWHRAWRLRWNRMQAEPAHSRVYRSEPDGEAYLTRLEADLNADPRWTTLLLSEPPTPVNDWGLSEMMTALRAGLPAVVWHRERPSDDRFWEEIQGMTADGKVARLPVHARHSRLDALRLAPPHLDDHAGRHLVVLWDDPDRTPELRQPVDTLGGEA</sequence>
<dbReference type="EMBL" id="RBAK01000011">
    <property type="protein sequence ID" value="RKN41500.1"/>
    <property type="molecule type" value="Genomic_DNA"/>
</dbReference>
<dbReference type="RefSeq" id="WP_120730793.1">
    <property type="nucleotide sequence ID" value="NZ_RBAK01000011.1"/>
</dbReference>
<evidence type="ECO:0000259" key="1">
    <source>
        <dbReference type="Pfam" id="PF19916"/>
    </source>
</evidence>
<dbReference type="Pfam" id="PF19956">
    <property type="entry name" value="EAD2"/>
    <property type="match status" value="1"/>
</dbReference>
<dbReference type="Pfam" id="PF19916">
    <property type="entry name" value="VMAP-M0"/>
    <property type="match status" value="1"/>
</dbReference>
<comment type="caution">
    <text evidence="4">The sequence shown here is derived from an EMBL/GenBank/DDBJ whole genome shotgun (WGS) entry which is preliminary data.</text>
</comment>
<accession>A0A3A9Z036</accession>
<protein>
    <submittedName>
        <fullName evidence="4">Uncharacterized protein</fullName>
    </submittedName>
</protein>
<evidence type="ECO:0000259" key="3">
    <source>
        <dbReference type="Pfam" id="PF20028"/>
    </source>
</evidence>
<feature type="domain" description="Effector-associated" evidence="2">
    <location>
        <begin position="22"/>
        <end position="100"/>
    </location>
</feature>
<proteinExistence type="predicted"/>
<dbReference type="Proteomes" id="UP000281726">
    <property type="component" value="Unassembled WGS sequence"/>
</dbReference>
<dbReference type="InterPro" id="IPR045450">
    <property type="entry name" value="VMAP_C"/>
</dbReference>
<feature type="domain" description="vWA-MoxR associated protein middle region 0" evidence="1">
    <location>
        <begin position="110"/>
        <end position="212"/>
    </location>
</feature>
<name>A0A3A9Z036_9ACTN</name>
<dbReference type="OrthoDB" id="3867284at2"/>
<evidence type="ECO:0000259" key="2">
    <source>
        <dbReference type="Pfam" id="PF19956"/>
    </source>
</evidence>
<dbReference type="InterPro" id="IPR045555">
    <property type="entry name" value="VMAP-M0"/>
</dbReference>
<feature type="domain" description="vWA-MoxR associated protein C-terminal" evidence="3">
    <location>
        <begin position="242"/>
        <end position="482"/>
    </location>
</feature>
<dbReference type="Pfam" id="PF20028">
    <property type="entry name" value="VMAP-C"/>
    <property type="match status" value="1"/>
</dbReference>
<dbReference type="AlphaFoldDB" id="A0A3A9Z036"/>